<reference evidence="3 4" key="1">
    <citation type="submission" date="2020-05" db="EMBL/GenBank/DDBJ databases">
        <title>Genome sequencing of Spirosoma sp. TS118.</title>
        <authorList>
            <person name="Lee J.-H."/>
            <person name="Jeong S."/>
            <person name="Zhao L."/>
            <person name="Jung J.-H."/>
            <person name="Kim M.-K."/>
            <person name="Lim S."/>
        </authorList>
    </citation>
    <scope>NUCLEOTIDE SEQUENCE [LARGE SCALE GENOMIC DNA]</scope>
    <source>
        <strain evidence="3 4">TS118</strain>
    </source>
</reference>
<evidence type="ECO:0000313" key="3">
    <source>
        <dbReference type="EMBL" id="QJW91424.1"/>
    </source>
</evidence>
<gene>
    <name evidence="3" type="ORF">HNV11_19595</name>
</gene>
<protein>
    <submittedName>
        <fullName evidence="3">Uncharacterized protein</fullName>
    </submittedName>
</protein>
<evidence type="ECO:0000256" key="2">
    <source>
        <dbReference type="SAM" id="Phobius"/>
    </source>
</evidence>
<feature type="coiled-coil region" evidence="1">
    <location>
        <begin position="28"/>
        <end position="69"/>
    </location>
</feature>
<organism evidence="3 4">
    <name type="scientific">Spirosoma taeanense</name>
    <dbReference type="NCBI Taxonomy" id="2735870"/>
    <lineage>
        <taxon>Bacteria</taxon>
        <taxon>Pseudomonadati</taxon>
        <taxon>Bacteroidota</taxon>
        <taxon>Cytophagia</taxon>
        <taxon>Cytophagales</taxon>
        <taxon>Cytophagaceae</taxon>
        <taxon>Spirosoma</taxon>
    </lineage>
</organism>
<name>A0A6M5YCT3_9BACT</name>
<keyword evidence="2" id="KW-1133">Transmembrane helix</keyword>
<sequence length="93" mass="10410">MPSSTSQRAIYSLLTVIVVLLVGIMALLQVADRRHQRLEDEAQDLRQTIARQKRRIDDLTQQLRVSRAATTAPIDSLPGAVSGNDSLRVFKRL</sequence>
<dbReference type="KEGG" id="stae:HNV11_19595"/>
<dbReference type="RefSeq" id="WP_171741275.1">
    <property type="nucleotide sequence ID" value="NZ_CP053435.1"/>
</dbReference>
<dbReference type="Proteomes" id="UP000502756">
    <property type="component" value="Chromosome"/>
</dbReference>
<proteinExistence type="predicted"/>
<feature type="transmembrane region" description="Helical" evidence="2">
    <location>
        <begin position="12"/>
        <end position="31"/>
    </location>
</feature>
<keyword evidence="1" id="KW-0175">Coiled coil</keyword>
<keyword evidence="2" id="KW-0812">Transmembrane</keyword>
<accession>A0A6M5YCT3</accession>
<evidence type="ECO:0000256" key="1">
    <source>
        <dbReference type="SAM" id="Coils"/>
    </source>
</evidence>
<keyword evidence="4" id="KW-1185">Reference proteome</keyword>
<dbReference type="AlphaFoldDB" id="A0A6M5YCT3"/>
<dbReference type="EMBL" id="CP053435">
    <property type="protein sequence ID" value="QJW91424.1"/>
    <property type="molecule type" value="Genomic_DNA"/>
</dbReference>
<evidence type="ECO:0000313" key="4">
    <source>
        <dbReference type="Proteomes" id="UP000502756"/>
    </source>
</evidence>
<keyword evidence="2" id="KW-0472">Membrane</keyword>